<organism evidence="9 10">
    <name type="scientific">Funneliformis mosseae</name>
    <name type="common">Endomycorrhizal fungus</name>
    <name type="synonym">Glomus mosseae</name>
    <dbReference type="NCBI Taxonomy" id="27381"/>
    <lineage>
        <taxon>Eukaryota</taxon>
        <taxon>Fungi</taxon>
        <taxon>Fungi incertae sedis</taxon>
        <taxon>Mucoromycota</taxon>
        <taxon>Glomeromycotina</taxon>
        <taxon>Glomeromycetes</taxon>
        <taxon>Glomerales</taxon>
        <taxon>Glomeraceae</taxon>
        <taxon>Funneliformis</taxon>
    </lineage>
</organism>
<proteinExistence type="inferred from homology"/>
<dbReference type="EMBL" id="CAJVPP010000454">
    <property type="protein sequence ID" value="CAG8484559.1"/>
    <property type="molecule type" value="Genomic_DNA"/>
</dbReference>
<comment type="caution">
    <text evidence="9">The sequence shown here is derived from an EMBL/GenBank/DDBJ whole genome shotgun (WGS) entry which is preliminary data.</text>
</comment>
<dbReference type="PANTHER" id="PTHR11717:SF7">
    <property type="entry name" value="LOW MOLECULAR WEIGHT PHOSPHOTYROSINE PROTEIN PHOSPHATASE"/>
    <property type="match status" value="1"/>
</dbReference>
<dbReference type="PANTHER" id="PTHR11717">
    <property type="entry name" value="LOW MOLECULAR WEIGHT PROTEIN TYROSINE PHOSPHATASE"/>
    <property type="match status" value="1"/>
</dbReference>
<dbReference type="SUPFAM" id="SSF52788">
    <property type="entry name" value="Phosphotyrosine protein phosphatases I"/>
    <property type="match status" value="1"/>
</dbReference>
<evidence type="ECO:0000256" key="6">
    <source>
        <dbReference type="ARBA" id="ARBA00051722"/>
    </source>
</evidence>
<reference evidence="9" key="1">
    <citation type="submission" date="2021-06" db="EMBL/GenBank/DDBJ databases">
        <authorList>
            <person name="Kallberg Y."/>
            <person name="Tangrot J."/>
            <person name="Rosling A."/>
        </authorList>
    </citation>
    <scope>NUCLEOTIDE SEQUENCE</scope>
    <source>
        <strain evidence="9">87-6 pot B 2015</strain>
    </source>
</reference>
<dbReference type="GO" id="GO:0003993">
    <property type="term" value="F:acid phosphatase activity"/>
    <property type="evidence" value="ECO:0007669"/>
    <property type="project" value="InterPro"/>
</dbReference>
<dbReference type="InterPro" id="IPR036196">
    <property type="entry name" value="Ptyr_pPase_sf"/>
</dbReference>
<evidence type="ECO:0000256" key="7">
    <source>
        <dbReference type="PIRSR" id="PIRSR617867-1"/>
    </source>
</evidence>
<comment type="similarity">
    <text evidence="2">Belongs to the low molecular weight phosphotyrosine protein phosphatase family.</text>
</comment>
<evidence type="ECO:0000256" key="4">
    <source>
        <dbReference type="ARBA" id="ARBA00022801"/>
    </source>
</evidence>
<dbReference type="InterPro" id="IPR017867">
    <property type="entry name" value="Tyr_phospatase_low_mol_wt"/>
</dbReference>
<dbReference type="Proteomes" id="UP000789375">
    <property type="component" value="Unassembled WGS sequence"/>
</dbReference>
<gene>
    <name evidence="9" type="ORF">FMOSSE_LOCUS3203</name>
</gene>
<keyword evidence="4" id="KW-0378">Hydrolase</keyword>
<evidence type="ECO:0000256" key="3">
    <source>
        <dbReference type="ARBA" id="ARBA00022490"/>
    </source>
</evidence>
<evidence type="ECO:0000256" key="5">
    <source>
        <dbReference type="ARBA" id="ARBA00022912"/>
    </source>
</evidence>
<accession>A0A9N8WEH2</accession>
<keyword evidence="3" id="KW-0963">Cytoplasm</keyword>
<dbReference type="AlphaFoldDB" id="A0A9N8WEH2"/>
<evidence type="ECO:0000259" key="8">
    <source>
        <dbReference type="SMART" id="SM00226"/>
    </source>
</evidence>
<dbReference type="InterPro" id="IPR023485">
    <property type="entry name" value="Ptyr_pPase"/>
</dbReference>
<dbReference type="Gene3D" id="3.40.50.2300">
    <property type="match status" value="1"/>
</dbReference>
<dbReference type="InterPro" id="IPR050438">
    <property type="entry name" value="LMW_PTPase"/>
</dbReference>
<comment type="catalytic activity">
    <reaction evidence="6">
        <text>O-phospho-L-tyrosyl-[protein] + H2O = L-tyrosyl-[protein] + phosphate</text>
        <dbReference type="Rhea" id="RHEA:10684"/>
        <dbReference type="Rhea" id="RHEA-COMP:10136"/>
        <dbReference type="Rhea" id="RHEA-COMP:20101"/>
        <dbReference type="ChEBI" id="CHEBI:15377"/>
        <dbReference type="ChEBI" id="CHEBI:43474"/>
        <dbReference type="ChEBI" id="CHEBI:46858"/>
        <dbReference type="ChEBI" id="CHEBI:61978"/>
        <dbReference type="EC" id="3.1.3.48"/>
    </reaction>
</comment>
<dbReference type="PRINTS" id="PR00719">
    <property type="entry name" value="LMWPTPASE"/>
</dbReference>
<evidence type="ECO:0000256" key="2">
    <source>
        <dbReference type="ARBA" id="ARBA00011063"/>
    </source>
</evidence>
<keyword evidence="5" id="KW-0904">Protein phosphatase</keyword>
<dbReference type="PRINTS" id="PR00720">
    <property type="entry name" value="MAMMALPTPASE"/>
</dbReference>
<dbReference type="GO" id="GO:0004726">
    <property type="term" value="F:non-membrane spanning protein tyrosine phosphatase activity"/>
    <property type="evidence" value="ECO:0007669"/>
    <property type="project" value="InterPro"/>
</dbReference>
<dbReference type="GO" id="GO:0005737">
    <property type="term" value="C:cytoplasm"/>
    <property type="evidence" value="ECO:0007669"/>
    <property type="project" value="UniProtKB-SubCell"/>
</dbReference>
<evidence type="ECO:0000256" key="1">
    <source>
        <dbReference type="ARBA" id="ARBA00004496"/>
    </source>
</evidence>
<sequence length="137" mass="15585">MAEAVFKDTVKQKGLESRFNIDSAGTGNYHVGETPDHRSIQTCKQHGVPVDHYARQVVKQDFKEFDYILCMDNSNLTSLQRTKPKDSKATIKLFGEYDPQGERLIQDPYYGGIGGFEKNFQQVTRCSEAFIESLNLE</sequence>
<evidence type="ECO:0000313" key="9">
    <source>
        <dbReference type="EMBL" id="CAG8484559.1"/>
    </source>
</evidence>
<feature type="domain" description="Phosphotyrosine protein phosphatase I" evidence="8">
    <location>
        <begin position="1"/>
        <end position="133"/>
    </location>
</feature>
<dbReference type="Pfam" id="PF01451">
    <property type="entry name" value="LMWPc"/>
    <property type="match status" value="1"/>
</dbReference>
<feature type="active site" description="Proton donor" evidence="7">
    <location>
        <position position="107"/>
    </location>
</feature>
<keyword evidence="10" id="KW-1185">Reference proteome</keyword>
<dbReference type="FunFam" id="3.40.50.2300:FF:000105">
    <property type="entry name" value="Low molecular weight phosphotyrosine protein"/>
    <property type="match status" value="1"/>
</dbReference>
<dbReference type="InterPro" id="IPR002115">
    <property type="entry name" value="Tyr_Pase_low_mol_wt_mml"/>
</dbReference>
<name>A0A9N8WEH2_FUNMO</name>
<evidence type="ECO:0000313" key="10">
    <source>
        <dbReference type="Proteomes" id="UP000789375"/>
    </source>
</evidence>
<dbReference type="SMART" id="SM00226">
    <property type="entry name" value="LMWPc"/>
    <property type="match status" value="1"/>
</dbReference>
<protein>
    <submittedName>
        <fullName evidence="9">9432_t:CDS:1</fullName>
    </submittedName>
</protein>
<dbReference type="CDD" id="cd16343">
    <property type="entry name" value="LMWPTP"/>
    <property type="match status" value="1"/>
</dbReference>
<comment type="subcellular location">
    <subcellularLocation>
        <location evidence="1">Cytoplasm</location>
    </subcellularLocation>
</comment>